<proteinExistence type="inferred from homology"/>
<evidence type="ECO:0000313" key="7">
    <source>
        <dbReference type="EMBL" id="MBH1930535.1"/>
    </source>
</evidence>
<dbReference type="STRING" id="61652.AXX16_1385"/>
<dbReference type="RefSeq" id="WP_126531494.1">
    <property type="nucleotide sequence ID" value="NZ_JADULK010000005.1"/>
</dbReference>
<evidence type="ECO:0000256" key="5">
    <source>
        <dbReference type="ARBA" id="ARBA00022729"/>
    </source>
</evidence>
<evidence type="ECO:0000256" key="4">
    <source>
        <dbReference type="ARBA" id="ARBA00022496"/>
    </source>
</evidence>
<dbReference type="InterPro" id="IPR051313">
    <property type="entry name" value="Bact_iron-sidero_bind"/>
</dbReference>
<dbReference type="EMBL" id="LR134493">
    <property type="protein sequence ID" value="VEI65871.1"/>
    <property type="molecule type" value="Genomic_DNA"/>
</dbReference>
<feature type="domain" description="Fe/B12 periplasmic-binding" evidence="6">
    <location>
        <begin position="38"/>
        <end position="298"/>
    </location>
</feature>
<dbReference type="InterPro" id="IPR002491">
    <property type="entry name" value="ABC_transptr_periplasmic_BD"/>
</dbReference>
<keyword evidence="4" id="KW-0410">Iron transport</keyword>
<name>A0A3S4GA98_SERRU</name>
<keyword evidence="5" id="KW-0732">Signal</keyword>
<evidence type="ECO:0000259" key="6">
    <source>
        <dbReference type="PROSITE" id="PS50983"/>
    </source>
</evidence>
<comment type="similarity">
    <text evidence="2">Belongs to the bacterial solute-binding protein 8 family.</text>
</comment>
<evidence type="ECO:0000256" key="1">
    <source>
        <dbReference type="ARBA" id="ARBA00004196"/>
    </source>
</evidence>
<dbReference type="AlphaFoldDB" id="A0A3S4GA98"/>
<keyword evidence="4" id="KW-0408">Iron</keyword>
<dbReference type="Pfam" id="PF01497">
    <property type="entry name" value="Peripla_BP_2"/>
    <property type="match status" value="1"/>
</dbReference>
<dbReference type="PANTHER" id="PTHR30532:SF1">
    <property type="entry name" value="IRON(3+)-HYDROXAMATE-BINDING PROTEIN FHUD"/>
    <property type="match status" value="1"/>
</dbReference>
<evidence type="ECO:0000313" key="10">
    <source>
        <dbReference type="Proteomes" id="UP000271603"/>
    </source>
</evidence>
<keyword evidence="12" id="KW-1185">Reference proteome</keyword>
<dbReference type="EMBL" id="LR134155">
    <property type="protein sequence ID" value="VEA69901.1"/>
    <property type="molecule type" value="Genomic_DNA"/>
</dbReference>
<evidence type="ECO:0000313" key="12">
    <source>
        <dbReference type="Proteomes" id="UP000624159"/>
    </source>
</evidence>
<dbReference type="GO" id="GO:1901678">
    <property type="term" value="P:iron coordination entity transport"/>
    <property type="evidence" value="ECO:0007669"/>
    <property type="project" value="UniProtKB-ARBA"/>
</dbReference>
<sequence>MQQTSFDPFRRRLLTALALSPLLSALPGRAAALPDLGRIVALEWLPAELLLALGVTPLAVADIHNYNLWVREPALPATVVDAGQRTEPNLELLQQLQPSLVLLSQGYGPSPQLLAPIAPTMEFAFNDGSGKPLTVAKRSLRQLAQRLGLESRAEQHLQDFDAFLGGARQRLQAYTRQPLLLFSLIDNRHALVIGHQSLFQEVMDQLGIANAWSGETNFWGSAIVGIERLATVKNARAIYFDHGNQRMLAQVSATPLWQSLPFVRQQQLRRLPAVWLYGATLSAMRFCRLLEQAQEARA</sequence>
<dbReference type="Gene3D" id="3.40.50.1980">
    <property type="entry name" value="Nitrogenase molybdenum iron protein domain"/>
    <property type="match status" value="2"/>
</dbReference>
<dbReference type="Proteomes" id="UP000281904">
    <property type="component" value="Chromosome"/>
</dbReference>
<gene>
    <name evidence="8" type="primary">fhuD</name>
    <name evidence="7" type="ORF">I5U13_12810</name>
    <name evidence="9" type="ORF">NCTC10036_02451</name>
    <name evidence="8" type="ORF">NCTC9419_01390</name>
</gene>
<evidence type="ECO:0000256" key="2">
    <source>
        <dbReference type="ARBA" id="ARBA00008814"/>
    </source>
</evidence>
<protein>
    <submittedName>
        <fullName evidence="7">Fe(3+)-hydroxamate ABC transporter substrate-binding protein FhuD</fullName>
    </submittedName>
    <submittedName>
        <fullName evidence="8">Iron(III)-hydroxamate-binding protein fhuD</fullName>
    </submittedName>
</protein>
<dbReference type="Proteomes" id="UP000624159">
    <property type="component" value="Unassembled WGS sequence"/>
</dbReference>
<evidence type="ECO:0000313" key="9">
    <source>
        <dbReference type="EMBL" id="VEI65871.1"/>
    </source>
</evidence>
<dbReference type="PRINTS" id="PR01715">
    <property type="entry name" value="FERRIBNDNGPP"/>
</dbReference>
<reference evidence="7 12" key="2">
    <citation type="submission" date="2020-11" db="EMBL/GenBank/DDBJ databases">
        <title>Enhanced detection system for hospital associated transmission using whole genome sequencing surveillance.</title>
        <authorList>
            <person name="Harrison L.H."/>
            <person name="Van Tyne D."/>
            <person name="Marsh J.W."/>
            <person name="Griffith M.P."/>
            <person name="Snyder D.J."/>
            <person name="Cooper V.S."/>
            <person name="Mustapha M."/>
        </authorList>
    </citation>
    <scope>NUCLEOTIDE SEQUENCE [LARGE SCALE GENOMIC DNA]</scope>
    <source>
        <strain evidence="7 12">SER00230</strain>
    </source>
</reference>
<dbReference type="PROSITE" id="PS50983">
    <property type="entry name" value="FE_B12_PBP"/>
    <property type="match status" value="1"/>
</dbReference>
<dbReference type="GO" id="GO:0030288">
    <property type="term" value="C:outer membrane-bounded periplasmic space"/>
    <property type="evidence" value="ECO:0007669"/>
    <property type="project" value="TreeGrafter"/>
</dbReference>
<organism evidence="8 10">
    <name type="scientific">Serratia rubidaea</name>
    <name type="common">Serratia marinorubra</name>
    <dbReference type="NCBI Taxonomy" id="61652"/>
    <lineage>
        <taxon>Bacteria</taxon>
        <taxon>Pseudomonadati</taxon>
        <taxon>Pseudomonadota</taxon>
        <taxon>Gammaproteobacteria</taxon>
        <taxon>Enterobacterales</taxon>
        <taxon>Yersiniaceae</taxon>
        <taxon>Serratia</taxon>
    </lineage>
</organism>
<reference evidence="10 11" key="1">
    <citation type="submission" date="2018-12" db="EMBL/GenBank/DDBJ databases">
        <authorList>
            <consortium name="Pathogen Informatics"/>
        </authorList>
    </citation>
    <scope>NUCLEOTIDE SEQUENCE [LARGE SCALE GENOMIC DNA]</scope>
    <source>
        <strain evidence="9 11">NCTC10036</strain>
        <strain evidence="8 10">NCTC9419</strain>
    </source>
</reference>
<keyword evidence="3" id="KW-0813">Transport</keyword>
<dbReference type="CDD" id="cd01146">
    <property type="entry name" value="FhuD"/>
    <property type="match status" value="1"/>
</dbReference>
<evidence type="ECO:0000313" key="11">
    <source>
        <dbReference type="Proteomes" id="UP000281904"/>
    </source>
</evidence>
<dbReference type="EMBL" id="JADULK010000005">
    <property type="protein sequence ID" value="MBH1930535.1"/>
    <property type="molecule type" value="Genomic_DNA"/>
</dbReference>
<dbReference type="PANTHER" id="PTHR30532">
    <property type="entry name" value="IRON III DICITRATE-BINDING PERIPLASMIC PROTEIN"/>
    <property type="match status" value="1"/>
</dbReference>
<evidence type="ECO:0000256" key="3">
    <source>
        <dbReference type="ARBA" id="ARBA00022448"/>
    </source>
</evidence>
<evidence type="ECO:0000313" key="8">
    <source>
        <dbReference type="EMBL" id="VEA69901.1"/>
    </source>
</evidence>
<keyword evidence="4" id="KW-0406">Ion transport</keyword>
<accession>A0A3S4GA98</accession>
<dbReference type="SUPFAM" id="SSF53807">
    <property type="entry name" value="Helical backbone' metal receptor"/>
    <property type="match status" value="1"/>
</dbReference>
<dbReference type="NCBIfam" id="NF007864">
    <property type="entry name" value="PRK10576.1"/>
    <property type="match status" value="1"/>
</dbReference>
<dbReference type="Proteomes" id="UP000271603">
    <property type="component" value="Chromosome"/>
</dbReference>
<comment type="subcellular location">
    <subcellularLocation>
        <location evidence="1">Cell envelope</location>
    </subcellularLocation>
</comment>